<protein>
    <submittedName>
        <fullName evidence="1">Uncharacterized protein</fullName>
    </submittedName>
</protein>
<evidence type="ECO:0000313" key="1">
    <source>
        <dbReference type="EMBL" id="KAF9654202.1"/>
    </source>
</evidence>
<dbReference type="EMBL" id="MU117961">
    <property type="protein sequence ID" value="KAF9654202.1"/>
    <property type="molecule type" value="Genomic_DNA"/>
</dbReference>
<evidence type="ECO:0000313" key="2">
    <source>
        <dbReference type="Proteomes" id="UP000886501"/>
    </source>
</evidence>
<organism evidence="1 2">
    <name type="scientific">Thelephora ganbajun</name>
    <name type="common">Ganba fungus</name>
    <dbReference type="NCBI Taxonomy" id="370292"/>
    <lineage>
        <taxon>Eukaryota</taxon>
        <taxon>Fungi</taxon>
        <taxon>Dikarya</taxon>
        <taxon>Basidiomycota</taxon>
        <taxon>Agaricomycotina</taxon>
        <taxon>Agaricomycetes</taxon>
        <taxon>Thelephorales</taxon>
        <taxon>Thelephoraceae</taxon>
        <taxon>Thelephora</taxon>
    </lineage>
</organism>
<proteinExistence type="predicted"/>
<comment type="caution">
    <text evidence="1">The sequence shown here is derived from an EMBL/GenBank/DDBJ whole genome shotgun (WGS) entry which is preliminary data.</text>
</comment>
<reference evidence="1" key="1">
    <citation type="submission" date="2019-10" db="EMBL/GenBank/DDBJ databases">
        <authorList>
            <consortium name="DOE Joint Genome Institute"/>
            <person name="Kuo A."/>
            <person name="Miyauchi S."/>
            <person name="Kiss E."/>
            <person name="Drula E."/>
            <person name="Kohler A."/>
            <person name="Sanchez-Garcia M."/>
            <person name="Andreopoulos B."/>
            <person name="Barry K.W."/>
            <person name="Bonito G."/>
            <person name="Buee M."/>
            <person name="Carver A."/>
            <person name="Chen C."/>
            <person name="Cichocki N."/>
            <person name="Clum A."/>
            <person name="Culley D."/>
            <person name="Crous P.W."/>
            <person name="Fauchery L."/>
            <person name="Girlanda M."/>
            <person name="Hayes R."/>
            <person name="Keri Z."/>
            <person name="Labutti K."/>
            <person name="Lipzen A."/>
            <person name="Lombard V."/>
            <person name="Magnuson J."/>
            <person name="Maillard F."/>
            <person name="Morin E."/>
            <person name="Murat C."/>
            <person name="Nolan M."/>
            <person name="Ohm R."/>
            <person name="Pangilinan J."/>
            <person name="Pereira M."/>
            <person name="Perotto S."/>
            <person name="Peter M."/>
            <person name="Riley R."/>
            <person name="Sitrit Y."/>
            <person name="Stielow B."/>
            <person name="Szollosi G."/>
            <person name="Zifcakova L."/>
            <person name="Stursova M."/>
            <person name="Spatafora J.W."/>
            <person name="Tedersoo L."/>
            <person name="Vaario L.-M."/>
            <person name="Yamada A."/>
            <person name="Yan M."/>
            <person name="Wang P."/>
            <person name="Xu J."/>
            <person name="Bruns T."/>
            <person name="Baldrian P."/>
            <person name="Vilgalys R."/>
            <person name="Henrissat B."/>
            <person name="Grigoriev I.V."/>
            <person name="Hibbett D."/>
            <person name="Nagy L.G."/>
            <person name="Martin F.M."/>
        </authorList>
    </citation>
    <scope>NUCLEOTIDE SEQUENCE</scope>
    <source>
        <strain evidence="1">P2</strain>
    </source>
</reference>
<dbReference type="Proteomes" id="UP000886501">
    <property type="component" value="Unassembled WGS sequence"/>
</dbReference>
<gene>
    <name evidence="1" type="ORF">BDM02DRAFT_3085872</name>
</gene>
<reference evidence="1" key="2">
    <citation type="journal article" date="2020" name="Nat. Commun.">
        <title>Large-scale genome sequencing of mycorrhizal fungi provides insights into the early evolution of symbiotic traits.</title>
        <authorList>
            <person name="Miyauchi S."/>
            <person name="Kiss E."/>
            <person name="Kuo A."/>
            <person name="Drula E."/>
            <person name="Kohler A."/>
            <person name="Sanchez-Garcia M."/>
            <person name="Morin E."/>
            <person name="Andreopoulos B."/>
            <person name="Barry K.W."/>
            <person name="Bonito G."/>
            <person name="Buee M."/>
            <person name="Carver A."/>
            <person name="Chen C."/>
            <person name="Cichocki N."/>
            <person name="Clum A."/>
            <person name="Culley D."/>
            <person name="Crous P.W."/>
            <person name="Fauchery L."/>
            <person name="Girlanda M."/>
            <person name="Hayes R.D."/>
            <person name="Keri Z."/>
            <person name="LaButti K."/>
            <person name="Lipzen A."/>
            <person name="Lombard V."/>
            <person name="Magnuson J."/>
            <person name="Maillard F."/>
            <person name="Murat C."/>
            <person name="Nolan M."/>
            <person name="Ohm R.A."/>
            <person name="Pangilinan J."/>
            <person name="Pereira M.F."/>
            <person name="Perotto S."/>
            <person name="Peter M."/>
            <person name="Pfister S."/>
            <person name="Riley R."/>
            <person name="Sitrit Y."/>
            <person name="Stielow J.B."/>
            <person name="Szollosi G."/>
            <person name="Zifcakova L."/>
            <person name="Stursova M."/>
            <person name="Spatafora J.W."/>
            <person name="Tedersoo L."/>
            <person name="Vaario L.M."/>
            <person name="Yamada A."/>
            <person name="Yan M."/>
            <person name="Wang P."/>
            <person name="Xu J."/>
            <person name="Bruns T."/>
            <person name="Baldrian P."/>
            <person name="Vilgalys R."/>
            <person name="Dunand C."/>
            <person name="Henrissat B."/>
            <person name="Grigoriev I.V."/>
            <person name="Hibbett D."/>
            <person name="Nagy L.G."/>
            <person name="Martin F.M."/>
        </authorList>
    </citation>
    <scope>NUCLEOTIDE SEQUENCE</scope>
    <source>
        <strain evidence="1">P2</strain>
    </source>
</reference>
<keyword evidence="2" id="KW-1185">Reference proteome</keyword>
<name>A0ACB6ZXD6_THEGA</name>
<sequence length="497" mass="58391">MDFQRKWIFCRCLRINQLPTEILLQIFHLVSWSSTDMPSSSLSLLRLTWVCQKWRHAAIEDMTLWSIVWFKDRYPYERSLTFVERAGTAPLDIRINERHEGWYKEHMNDLDDSEEDGHPFTAEMMEEVMDKILLRIQTIRTLVIMVDTWKPALVVLNKLRDCDDLAERMERFELHRTGRPWLWVGPIPESRNRLAPIPFFDRRILPRLTYACFNGLHIRWSVPQMSNLYVLDMRRVPLENCPLIYDFRDMLKGSPQLSKLALDAAGPRWVYTDVVDVNLPPVDLPCLATLVLGDFTVLYAIYVLNTFTAKNLIDLTILNMVGFDYGPLIEHLTGRFPDVRVMTMYSVQLLDSIPNKRRMIKWLQSMPKIEVLKVAQLKKTLLQHFLEDANVWEETADLFAPKKPFIPLLPKLDILEYQSMAFDCVAHLVTGRKKIGAPLKRIYVISPWFIQMKVEEKNWLARVAQLFQLNPGMPNPEELQLRRVWMKTSGIPLPYLY</sequence>
<accession>A0ACB6ZXD6</accession>